<sequence length="321" mass="36011">MSSSSATIDIRDFVAEVQRRLEPSSSTEIFSLRSTRENLMLTAFSHEEQVISEDIWHYPRISRNASNYVRVSVLPITWATVDGWDAESELQELTDVFEHHFDFTRRINEQIKWVGPKGLLIVLYNGHAKRTNGGMILFGTSDDVQGVNWTQITHTLNIADCDVVHVLDCCDALSATKGSETVQSEIANEANLQTGDSEYHGKNETLAAGAREERVPAGKASSMKVFAEVLNEMAVKNIKITIHSWQQWIVAKVGKVRTQNGDLRYAEPHYKMNPLRTVQGEIVLTSAADTVRERTEFEFREANPTRIGCVSGDDTRTVITP</sequence>
<protein>
    <submittedName>
        <fullName evidence="1">Uncharacterized protein</fullName>
    </submittedName>
</protein>
<evidence type="ECO:0000313" key="2">
    <source>
        <dbReference type="Proteomes" id="UP000537989"/>
    </source>
</evidence>
<dbReference type="Proteomes" id="UP000537989">
    <property type="component" value="Unassembled WGS sequence"/>
</dbReference>
<name>A0AAN6C8U6_FUSAU</name>
<comment type="caution">
    <text evidence="1">The sequence shown here is derived from an EMBL/GenBank/DDBJ whole genome shotgun (WGS) entry which is preliminary data.</text>
</comment>
<dbReference type="EMBL" id="JAAMOD010000030">
    <property type="protein sequence ID" value="KAF5246311.1"/>
    <property type="molecule type" value="Genomic_DNA"/>
</dbReference>
<accession>A0AAN6C8U6</accession>
<gene>
    <name evidence="1" type="ORF">FAUST_1428</name>
</gene>
<organism evidence="1 2">
    <name type="scientific">Fusarium austroamericanum</name>
    <dbReference type="NCBI Taxonomy" id="282268"/>
    <lineage>
        <taxon>Eukaryota</taxon>
        <taxon>Fungi</taxon>
        <taxon>Dikarya</taxon>
        <taxon>Ascomycota</taxon>
        <taxon>Pezizomycotina</taxon>
        <taxon>Sordariomycetes</taxon>
        <taxon>Hypocreomycetidae</taxon>
        <taxon>Hypocreales</taxon>
        <taxon>Nectriaceae</taxon>
        <taxon>Fusarium</taxon>
    </lineage>
</organism>
<dbReference type="AlphaFoldDB" id="A0AAN6C8U6"/>
<reference evidence="1 2" key="1">
    <citation type="submission" date="2020-02" db="EMBL/GenBank/DDBJ databases">
        <title>Identification and distribution of gene clusters putatively required for synthesis of sphingolipid metabolism inhibitors in phylogenetically diverse species of the filamentous fungus Fusarium.</title>
        <authorList>
            <person name="Kim H.-S."/>
            <person name="Busman M."/>
            <person name="Brown D.W."/>
            <person name="Divon H."/>
            <person name="Uhlig S."/>
            <person name="Proctor R.H."/>
        </authorList>
    </citation>
    <scope>NUCLEOTIDE SEQUENCE [LARGE SCALE GENOMIC DNA]</scope>
    <source>
        <strain evidence="1 2">NRRL 2903</strain>
    </source>
</reference>
<keyword evidence="2" id="KW-1185">Reference proteome</keyword>
<proteinExistence type="predicted"/>
<evidence type="ECO:0000313" key="1">
    <source>
        <dbReference type="EMBL" id="KAF5246311.1"/>
    </source>
</evidence>